<comment type="pathway">
    <text evidence="7">Bacterial outer membrane biogenesis; LPS lipid A biosynthesis.</text>
</comment>
<proteinExistence type="inferred from homology"/>
<comment type="subunit">
    <text evidence="7">Homotrimer.</text>
</comment>
<dbReference type="Proteomes" id="UP001596037">
    <property type="component" value="Unassembled WGS sequence"/>
</dbReference>
<keyword evidence="6 7" id="KW-0012">Acyltransferase</keyword>
<keyword evidence="4 7" id="KW-0677">Repeat</keyword>
<dbReference type="PANTHER" id="PTHR43378:SF2">
    <property type="entry name" value="UDP-3-O-ACYLGLUCOSAMINE N-ACYLTRANSFERASE 1, MITOCHONDRIAL-RELATED"/>
    <property type="match status" value="1"/>
</dbReference>
<keyword evidence="10" id="KW-1185">Reference proteome</keyword>
<dbReference type="EC" id="2.3.1.191" evidence="7"/>
<dbReference type="InterPro" id="IPR020573">
    <property type="entry name" value="UDP_GlcNAc_AcTrfase_non-rep"/>
</dbReference>
<comment type="caution">
    <text evidence="9">The sequence shown here is derived from an EMBL/GenBank/DDBJ whole genome shotgun (WGS) entry which is preliminary data.</text>
</comment>
<dbReference type="InterPro" id="IPR018357">
    <property type="entry name" value="Hexapep_transf_CS"/>
</dbReference>
<dbReference type="NCBIfam" id="NF002060">
    <property type="entry name" value="PRK00892.1"/>
    <property type="match status" value="1"/>
</dbReference>
<evidence type="ECO:0000313" key="9">
    <source>
        <dbReference type="EMBL" id="MFC5497526.1"/>
    </source>
</evidence>
<sequence length="321" mass="32962">MALRLAAIVAALGGELHGDPALLVEGLAPLEQAGPGQLSFLSNPRYQPQLAASRAGCVIVAPSMLAAAQARGACIVAPDPYLYFARLTQLWKKQSAPPAGPAIHPSAVIDAAAVIDPAASIGALCVIERGARIGAGTRLAPRVTVGENCVVGERCVLHPGVVIGADGFGFAPNAGAWEKIEQLGAVRIGNDVEIGANTCIDRGALADTVIEDGVKLDNLIQIGHNVRIGRHTAIAGCVGVAGSATIGAHCTIGGGAGILGHLTIADNVHISALSNVTRSISRPGHYTGFFPIDDNAAWEKNAATLKQLHGLRERLKALEKK</sequence>
<dbReference type="GO" id="GO:0103118">
    <property type="term" value="F:UDP-3-O-[(3R)-3-hydroxyacyl]-glucosamine N-acyltransferase activity"/>
    <property type="evidence" value="ECO:0007669"/>
    <property type="project" value="UniProtKB-EC"/>
</dbReference>
<dbReference type="Gene3D" id="2.160.10.10">
    <property type="entry name" value="Hexapeptide repeat proteins"/>
    <property type="match status" value="1"/>
</dbReference>
<evidence type="ECO:0000256" key="4">
    <source>
        <dbReference type="ARBA" id="ARBA00022737"/>
    </source>
</evidence>
<dbReference type="EMBL" id="JBHSMF010000006">
    <property type="protein sequence ID" value="MFC5497526.1"/>
    <property type="molecule type" value="Genomic_DNA"/>
</dbReference>
<keyword evidence="1 7" id="KW-0444">Lipid biosynthesis</keyword>
<dbReference type="Pfam" id="PF14602">
    <property type="entry name" value="Hexapep_2"/>
    <property type="match status" value="1"/>
</dbReference>
<feature type="active site" description="Proton acceptor" evidence="7">
    <location>
        <position position="224"/>
    </location>
</feature>
<dbReference type="RefSeq" id="WP_376849610.1">
    <property type="nucleotide sequence ID" value="NZ_JBHSMF010000006.1"/>
</dbReference>
<comment type="similarity">
    <text evidence="7">Belongs to the transferase hexapeptide repeat family. LpxD subfamily.</text>
</comment>
<evidence type="ECO:0000259" key="8">
    <source>
        <dbReference type="Pfam" id="PF04613"/>
    </source>
</evidence>
<gene>
    <name evidence="7 9" type="primary">lpxD</name>
    <name evidence="9" type="ORF">ACFPOE_08270</name>
</gene>
<dbReference type="InterPro" id="IPR001451">
    <property type="entry name" value="Hexapep"/>
</dbReference>
<dbReference type="Pfam" id="PF04613">
    <property type="entry name" value="LpxD"/>
    <property type="match status" value="1"/>
</dbReference>
<dbReference type="InterPro" id="IPR011004">
    <property type="entry name" value="Trimer_LpxA-like_sf"/>
</dbReference>
<comment type="catalytic activity">
    <reaction evidence="7">
        <text>a UDP-3-O-[(3R)-3-hydroxyacyl]-alpha-D-glucosamine + a (3R)-hydroxyacyl-[ACP] = a UDP-2-N,3-O-bis[(3R)-3-hydroxyacyl]-alpha-D-glucosamine + holo-[ACP] + H(+)</text>
        <dbReference type="Rhea" id="RHEA:53836"/>
        <dbReference type="Rhea" id="RHEA-COMP:9685"/>
        <dbReference type="Rhea" id="RHEA-COMP:9945"/>
        <dbReference type="ChEBI" id="CHEBI:15378"/>
        <dbReference type="ChEBI" id="CHEBI:64479"/>
        <dbReference type="ChEBI" id="CHEBI:78827"/>
        <dbReference type="ChEBI" id="CHEBI:137740"/>
        <dbReference type="ChEBI" id="CHEBI:137748"/>
        <dbReference type="EC" id="2.3.1.191"/>
    </reaction>
</comment>
<dbReference type="SUPFAM" id="SSF51161">
    <property type="entry name" value="Trimeric LpxA-like enzymes"/>
    <property type="match status" value="1"/>
</dbReference>
<dbReference type="NCBIfam" id="TIGR01853">
    <property type="entry name" value="lipid_A_lpxD"/>
    <property type="match status" value="1"/>
</dbReference>
<evidence type="ECO:0000256" key="5">
    <source>
        <dbReference type="ARBA" id="ARBA00023098"/>
    </source>
</evidence>
<evidence type="ECO:0000256" key="1">
    <source>
        <dbReference type="ARBA" id="ARBA00022516"/>
    </source>
</evidence>
<evidence type="ECO:0000256" key="2">
    <source>
        <dbReference type="ARBA" id="ARBA00022556"/>
    </source>
</evidence>
<feature type="domain" description="UDP-3-O-[3-hydroxymyristoyl] glucosamine N-acyltransferase non-repeat region" evidence="8">
    <location>
        <begin position="22"/>
        <end position="90"/>
    </location>
</feature>
<dbReference type="PANTHER" id="PTHR43378">
    <property type="entry name" value="UDP-3-O-ACYLGLUCOSAMINE N-ACYLTRANSFERASE"/>
    <property type="match status" value="1"/>
</dbReference>
<name>A0ABW0NB75_9BURK</name>
<reference evidence="10" key="1">
    <citation type="journal article" date="2019" name="Int. J. Syst. Evol. Microbiol.">
        <title>The Global Catalogue of Microorganisms (GCM) 10K type strain sequencing project: providing services to taxonomists for standard genome sequencing and annotation.</title>
        <authorList>
            <consortium name="The Broad Institute Genomics Platform"/>
            <consortium name="The Broad Institute Genome Sequencing Center for Infectious Disease"/>
            <person name="Wu L."/>
            <person name="Ma J."/>
        </authorList>
    </citation>
    <scope>NUCLEOTIDE SEQUENCE [LARGE SCALE GENOMIC DNA]</scope>
    <source>
        <strain evidence="10">CCUG 57401</strain>
    </source>
</reference>
<dbReference type="Gene3D" id="3.40.1390.10">
    <property type="entry name" value="MurE/MurF, N-terminal domain"/>
    <property type="match status" value="1"/>
</dbReference>
<dbReference type="CDD" id="cd03352">
    <property type="entry name" value="LbH_LpxD"/>
    <property type="match status" value="1"/>
</dbReference>
<organism evidence="9 10">
    <name type="scientific">Caenimonas terrae</name>
    <dbReference type="NCBI Taxonomy" id="696074"/>
    <lineage>
        <taxon>Bacteria</taxon>
        <taxon>Pseudomonadati</taxon>
        <taxon>Pseudomonadota</taxon>
        <taxon>Betaproteobacteria</taxon>
        <taxon>Burkholderiales</taxon>
        <taxon>Comamonadaceae</taxon>
        <taxon>Caenimonas</taxon>
    </lineage>
</organism>
<protein>
    <recommendedName>
        <fullName evidence="7">UDP-3-O-acylglucosamine N-acyltransferase</fullName>
        <ecNumber evidence="7">2.3.1.191</ecNumber>
    </recommendedName>
</protein>
<evidence type="ECO:0000313" key="10">
    <source>
        <dbReference type="Proteomes" id="UP001596037"/>
    </source>
</evidence>
<comment type="function">
    <text evidence="7">Catalyzes the N-acylation of UDP-3-O-acylglucosamine using 3-hydroxyacyl-ACP as the acyl donor. Is involved in the biosynthesis of lipid A, a phosphorylated glycolipid that anchors the lipopolysaccharide to the outer membrane of the cell.</text>
</comment>
<dbReference type="PROSITE" id="PS00101">
    <property type="entry name" value="HEXAPEP_TRANSFERASES"/>
    <property type="match status" value="1"/>
</dbReference>
<keyword evidence="3 7" id="KW-0808">Transferase</keyword>
<evidence type="ECO:0000256" key="7">
    <source>
        <dbReference type="HAMAP-Rule" id="MF_00523"/>
    </source>
</evidence>
<dbReference type="HAMAP" id="MF_00523">
    <property type="entry name" value="LpxD"/>
    <property type="match status" value="1"/>
</dbReference>
<dbReference type="Pfam" id="PF00132">
    <property type="entry name" value="Hexapep"/>
    <property type="match status" value="1"/>
</dbReference>
<dbReference type="InterPro" id="IPR007691">
    <property type="entry name" value="LpxD"/>
</dbReference>
<keyword evidence="5 7" id="KW-0443">Lipid metabolism</keyword>
<keyword evidence="2 7" id="KW-0441">Lipid A biosynthesis</keyword>
<evidence type="ECO:0000256" key="3">
    <source>
        <dbReference type="ARBA" id="ARBA00022679"/>
    </source>
</evidence>
<evidence type="ECO:0000256" key="6">
    <source>
        <dbReference type="ARBA" id="ARBA00023315"/>
    </source>
</evidence>
<accession>A0ABW0NB75</accession>